<keyword evidence="2" id="KW-0472">Membrane</keyword>
<evidence type="ECO:0000256" key="2">
    <source>
        <dbReference type="SAM" id="Phobius"/>
    </source>
</evidence>
<evidence type="ECO:0000313" key="4">
    <source>
        <dbReference type="Proteomes" id="UP000198742"/>
    </source>
</evidence>
<reference evidence="4" key="1">
    <citation type="submission" date="2016-10" db="EMBL/GenBank/DDBJ databases">
        <authorList>
            <person name="Varghese N."/>
            <person name="Submissions S."/>
        </authorList>
    </citation>
    <scope>NUCLEOTIDE SEQUENCE [LARGE SCALE GENOMIC DNA]</scope>
    <source>
        <strain evidence="4">DSM 22017</strain>
    </source>
</reference>
<dbReference type="RefSeq" id="WP_090968710.1">
    <property type="nucleotide sequence ID" value="NZ_FNRT01000002.1"/>
</dbReference>
<evidence type="ECO:0000313" key="3">
    <source>
        <dbReference type="EMBL" id="SEC10728.1"/>
    </source>
</evidence>
<dbReference type="Proteomes" id="UP000198742">
    <property type="component" value="Unassembled WGS sequence"/>
</dbReference>
<name>A0A1H4PU13_9ACTN</name>
<keyword evidence="2" id="KW-0812">Transmembrane</keyword>
<protein>
    <recommendedName>
        <fullName evidence="5">DUF2510 domain-containing protein</fullName>
    </recommendedName>
</protein>
<evidence type="ECO:0000256" key="1">
    <source>
        <dbReference type="SAM" id="MobiDB-lite"/>
    </source>
</evidence>
<accession>A0A1H4PU13</accession>
<evidence type="ECO:0008006" key="5">
    <source>
        <dbReference type="Google" id="ProtNLM"/>
    </source>
</evidence>
<organism evidence="3 4">
    <name type="scientific">Nocardioides exalbidus</name>
    <dbReference type="NCBI Taxonomy" id="402596"/>
    <lineage>
        <taxon>Bacteria</taxon>
        <taxon>Bacillati</taxon>
        <taxon>Actinomycetota</taxon>
        <taxon>Actinomycetes</taxon>
        <taxon>Propionibacteriales</taxon>
        <taxon>Nocardioidaceae</taxon>
        <taxon>Nocardioides</taxon>
    </lineage>
</organism>
<proteinExistence type="predicted"/>
<feature type="transmembrane region" description="Helical" evidence="2">
    <location>
        <begin position="12"/>
        <end position="40"/>
    </location>
</feature>
<feature type="region of interest" description="Disordered" evidence="1">
    <location>
        <begin position="155"/>
        <end position="182"/>
    </location>
</feature>
<keyword evidence="2" id="KW-1133">Transmembrane helix</keyword>
<keyword evidence="4" id="KW-1185">Reference proteome</keyword>
<dbReference type="OrthoDB" id="4463773at2"/>
<feature type="region of interest" description="Disordered" evidence="1">
    <location>
        <begin position="46"/>
        <end position="76"/>
    </location>
</feature>
<dbReference type="EMBL" id="FNRT01000002">
    <property type="protein sequence ID" value="SEC10728.1"/>
    <property type="molecule type" value="Genomic_DNA"/>
</dbReference>
<dbReference type="CDD" id="cd21631">
    <property type="entry name" value="RHH_CopG_NikR-like"/>
    <property type="match status" value="1"/>
</dbReference>
<gene>
    <name evidence="3" type="ORF">SAMN04489844_1691</name>
</gene>
<sequence>MNRRVGWWVQAGLGALFAVTLLRVPGGVFVVVAVLLLLVFRGAASRSGRQSGTDPAENGRAGARVRRSGRARTSVDLGPDVADRLTRLAGELVIPGGRSNDEVMRDATRVYAQLPPEVRAELAKDAPEKDGLHVEVSGPLGPAFARLMGLPPDVVAPGQPTSSDPAPTATAPGRGILAPSELTGYEGPLAGAVPEGWYRTADGSRERWYNGVSWTAHIREVGSGD</sequence>
<dbReference type="AlphaFoldDB" id="A0A1H4PU13"/>